<reference evidence="9 10" key="1">
    <citation type="journal article" date="2018" name="New Phytol.">
        <title>Phylogenomics of Endogonaceae and evolution of mycorrhizas within Mucoromycota.</title>
        <authorList>
            <person name="Chang Y."/>
            <person name="Desiro A."/>
            <person name="Na H."/>
            <person name="Sandor L."/>
            <person name="Lipzen A."/>
            <person name="Clum A."/>
            <person name="Barry K."/>
            <person name="Grigoriev I.V."/>
            <person name="Martin F.M."/>
            <person name="Stajich J.E."/>
            <person name="Smith M.E."/>
            <person name="Bonito G."/>
            <person name="Spatafora J.W."/>
        </authorList>
    </citation>
    <scope>NUCLEOTIDE SEQUENCE [LARGE SCALE GENOMIC DNA]</scope>
    <source>
        <strain evidence="9 10">GMNB39</strain>
    </source>
</reference>
<evidence type="ECO:0000256" key="5">
    <source>
        <dbReference type="ARBA" id="ARBA00023002"/>
    </source>
</evidence>
<dbReference type="InterPro" id="IPR008333">
    <property type="entry name" value="Cbr1-like_FAD-bd_dom"/>
</dbReference>
<accession>A0A433CX33</accession>
<evidence type="ECO:0000256" key="7">
    <source>
        <dbReference type="SAM" id="MobiDB-lite"/>
    </source>
</evidence>
<evidence type="ECO:0000256" key="2">
    <source>
        <dbReference type="ARBA" id="ARBA00006105"/>
    </source>
</evidence>
<dbReference type="EMBL" id="RBNI01011594">
    <property type="protein sequence ID" value="RUP43147.1"/>
    <property type="molecule type" value="Genomic_DNA"/>
</dbReference>
<evidence type="ECO:0000256" key="6">
    <source>
        <dbReference type="PIRSR" id="PIRSR601834-1"/>
    </source>
</evidence>
<dbReference type="InterPro" id="IPR001834">
    <property type="entry name" value="CBR-like"/>
</dbReference>
<feature type="region of interest" description="Disordered" evidence="7">
    <location>
        <begin position="316"/>
        <end position="340"/>
    </location>
</feature>
<dbReference type="Gene3D" id="2.40.30.10">
    <property type="entry name" value="Translation factors"/>
    <property type="match status" value="1"/>
</dbReference>
<keyword evidence="3 6" id="KW-0285">Flavoprotein</keyword>
<evidence type="ECO:0000256" key="3">
    <source>
        <dbReference type="ARBA" id="ARBA00022630"/>
    </source>
</evidence>
<feature type="binding site" evidence="6">
    <location>
        <position position="149"/>
    </location>
    <ligand>
        <name>FAD</name>
        <dbReference type="ChEBI" id="CHEBI:57692"/>
    </ligand>
</feature>
<dbReference type="GO" id="GO:0016491">
    <property type="term" value="F:oxidoreductase activity"/>
    <property type="evidence" value="ECO:0007669"/>
    <property type="project" value="UniProtKB-KW"/>
</dbReference>
<dbReference type="InterPro" id="IPR017927">
    <property type="entry name" value="FAD-bd_FR_type"/>
</dbReference>
<comment type="similarity">
    <text evidence="2">Belongs to the flavoprotein pyridine nucleotide cytochrome reductase family.</text>
</comment>
<dbReference type="OrthoDB" id="823504at2759"/>
<proteinExistence type="inferred from homology"/>
<comment type="caution">
    <text evidence="9">The sequence shown here is derived from an EMBL/GenBank/DDBJ whole genome shotgun (WGS) entry which is preliminary data.</text>
</comment>
<evidence type="ECO:0000256" key="4">
    <source>
        <dbReference type="ARBA" id="ARBA00022827"/>
    </source>
</evidence>
<organism evidence="9 10">
    <name type="scientific">Jimgerdemannia flammicorona</name>
    <dbReference type="NCBI Taxonomy" id="994334"/>
    <lineage>
        <taxon>Eukaryota</taxon>
        <taxon>Fungi</taxon>
        <taxon>Fungi incertae sedis</taxon>
        <taxon>Mucoromycota</taxon>
        <taxon>Mucoromycotina</taxon>
        <taxon>Endogonomycetes</taxon>
        <taxon>Endogonales</taxon>
        <taxon>Endogonaceae</taxon>
        <taxon>Jimgerdemannia</taxon>
    </lineage>
</organism>
<name>A0A433CX33_9FUNG</name>
<dbReference type="Pfam" id="PF00970">
    <property type="entry name" value="FAD_binding_6"/>
    <property type="match status" value="1"/>
</dbReference>
<dbReference type="InterPro" id="IPR017938">
    <property type="entry name" value="Riboflavin_synthase-like_b-brl"/>
</dbReference>
<dbReference type="PROSITE" id="PS51384">
    <property type="entry name" value="FAD_FR"/>
    <property type="match status" value="1"/>
</dbReference>
<dbReference type="InterPro" id="IPR001433">
    <property type="entry name" value="OxRdtase_FAD/NAD-bd"/>
</dbReference>
<evidence type="ECO:0000259" key="8">
    <source>
        <dbReference type="PROSITE" id="PS51384"/>
    </source>
</evidence>
<dbReference type="SUPFAM" id="SSF63380">
    <property type="entry name" value="Riboflavin synthase domain-like"/>
    <property type="match status" value="1"/>
</dbReference>
<feature type="region of interest" description="Disordered" evidence="7">
    <location>
        <begin position="350"/>
        <end position="369"/>
    </location>
</feature>
<dbReference type="CDD" id="cd06183">
    <property type="entry name" value="cyt_b5_reduct_like"/>
    <property type="match status" value="1"/>
</dbReference>
<feature type="compositionally biased region" description="Basic and acidic residues" evidence="7">
    <location>
        <begin position="350"/>
        <end position="363"/>
    </location>
</feature>
<protein>
    <recommendedName>
        <fullName evidence="8">FAD-binding FR-type domain-containing protein</fullName>
    </recommendedName>
</protein>
<comment type="cofactor">
    <cofactor evidence="1 6">
        <name>FAD</name>
        <dbReference type="ChEBI" id="CHEBI:57692"/>
    </cofactor>
</comment>
<dbReference type="SUPFAM" id="SSF52343">
    <property type="entry name" value="Ferredoxin reductase-like, C-terminal NADP-linked domain"/>
    <property type="match status" value="1"/>
</dbReference>
<feature type="domain" description="FAD-binding FR-type" evidence="8">
    <location>
        <begin position="66"/>
        <end position="201"/>
    </location>
</feature>
<evidence type="ECO:0000256" key="1">
    <source>
        <dbReference type="ARBA" id="ARBA00001974"/>
    </source>
</evidence>
<dbReference type="Pfam" id="PF00175">
    <property type="entry name" value="NAD_binding_1"/>
    <property type="match status" value="1"/>
</dbReference>
<keyword evidence="10" id="KW-1185">Reference proteome</keyword>
<feature type="binding site" evidence="6">
    <location>
        <position position="127"/>
    </location>
    <ligand>
        <name>FAD</name>
        <dbReference type="ChEBI" id="CHEBI:57692"/>
    </ligand>
</feature>
<evidence type="ECO:0000313" key="9">
    <source>
        <dbReference type="EMBL" id="RUP43147.1"/>
    </source>
</evidence>
<keyword evidence="5" id="KW-0560">Oxidoreductase</keyword>
<dbReference type="PRINTS" id="PR00410">
    <property type="entry name" value="PHEHYDRXLASE"/>
</dbReference>
<dbReference type="InterPro" id="IPR039261">
    <property type="entry name" value="FNR_nucleotide-bd"/>
</dbReference>
<evidence type="ECO:0000313" key="10">
    <source>
        <dbReference type="Proteomes" id="UP000268093"/>
    </source>
</evidence>
<dbReference type="PANTHER" id="PTHR19370">
    <property type="entry name" value="NADH-CYTOCHROME B5 REDUCTASE"/>
    <property type="match status" value="1"/>
</dbReference>
<feature type="binding site" evidence="6">
    <location>
        <position position="125"/>
    </location>
    <ligand>
        <name>FAD</name>
        <dbReference type="ChEBI" id="CHEBI:57692"/>
    </ligand>
</feature>
<dbReference type="Proteomes" id="UP000268093">
    <property type="component" value="Unassembled WGS sequence"/>
</dbReference>
<feature type="compositionally biased region" description="Acidic residues" evidence="7">
    <location>
        <begin position="322"/>
        <end position="340"/>
    </location>
</feature>
<keyword evidence="4 6" id="KW-0274">FAD</keyword>
<dbReference type="Gene3D" id="3.40.50.80">
    <property type="entry name" value="Nucleotide-binding domain of ferredoxin-NADP reductase (FNR) module"/>
    <property type="match status" value="1"/>
</dbReference>
<feature type="binding site" evidence="6">
    <location>
        <position position="126"/>
    </location>
    <ligand>
        <name>FAD</name>
        <dbReference type="ChEBI" id="CHEBI:57692"/>
    </ligand>
</feature>
<feature type="binding site" evidence="6">
    <location>
        <position position="142"/>
    </location>
    <ligand>
        <name>FAD</name>
        <dbReference type="ChEBI" id="CHEBI:57692"/>
    </ligand>
</feature>
<feature type="binding site" evidence="6">
    <location>
        <position position="150"/>
    </location>
    <ligand>
        <name>FAD</name>
        <dbReference type="ChEBI" id="CHEBI:57692"/>
    </ligand>
</feature>
<sequence>MKPIRKSNHLPDLAAVYDRMNSRSFNGLNLVQHQHTVFAARKLATMALARLDPKEGVYFQSDMPQHEYRRWVLIHKETVTPEGAEQPVRRFTFQIVHQTEEPVRAFLPGEYVELQSKAKGQIVVRPYTPIKGDTSRFCIYVKIYSQGLMSNHMSENGQTKELSTATKLNMYASRILMNVARPEDGCWKKLFMIAGGTGVSPCIQLIKHHLKFLKMASMHLLFANNSIVDVIDPLTLDHLVTESKMRLTVTYTFSKPPPNWHGLYGHVNAQMLKKWLDNVDGRDSSVGGDVNRSHSVTEQLRQEARNYHKRSAEEVAVLSDWSTDDEDEEPRALDMDDEDGAVPLLRWPQKEEVSKEGVSKSEGRSSIQRTLSISTKPVTSDTHLDGDVKFVACGPIPMLDALELAFGELGIPETQLVLI</sequence>
<gene>
    <name evidence="9" type="ORF">BC936DRAFT_137552</name>
</gene>
<dbReference type="AlphaFoldDB" id="A0A433CX33"/>